<name>A0A7S1PFT5_9EUKA</name>
<evidence type="ECO:0000256" key="2">
    <source>
        <dbReference type="SAM" id="Phobius"/>
    </source>
</evidence>
<evidence type="ECO:0000259" key="3">
    <source>
        <dbReference type="PROSITE" id="PS50127"/>
    </source>
</evidence>
<dbReference type="EMBL" id="HBGD01002620">
    <property type="protein sequence ID" value="CAD9078945.1"/>
    <property type="molecule type" value="Transcribed_RNA"/>
</dbReference>
<feature type="region of interest" description="Disordered" evidence="1">
    <location>
        <begin position="163"/>
        <end position="217"/>
    </location>
</feature>
<evidence type="ECO:0000313" key="4">
    <source>
        <dbReference type="EMBL" id="CAD9078945.1"/>
    </source>
</evidence>
<proteinExistence type="predicted"/>
<feature type="region of interest" description="Disordered" evidence="1">
    <location>
        <begin position="245"/>
        <end position="278"/>
    </location>
</feature>
<dbReference type="Gene3D" id="3.10.110.10">
    <property type="entry name" value="Ubiquitin Conjugating Enzyme"/>
    <property type="match status" value="1"/>
</dbReference>
<dbReference type="InterPro" id="IPR050113">
    <property type="entry name" value="Ub_conjugating_enzyme"/>
</dbReference>
<keyword evidence="2" id="KW-0812">Transmembrane</keyword>
<feature type="transmembrane region" description="Helical" evidence="2">
    <location>
        <begin position="296"/>
        <end position="313"/>
    </location>
</feature>
<dbReference type="InterPro" id="IPR000608">
    <property type="entry name" value="UBC"/>
</dbReference>
<keyword evidence="2" id="KW-1133">Transmembrane helix</keyword>
<accession>A0A7S1PFT5</accession>
<gene>
    <name evidence="4" type="ORF">PCOS0759_LOCUS2177</name>
</gene>
<organism evidence="4">
    <name type="scientific">Percolomonas cosmopolitus</name>
    <dbReference type="NCBI Taxonomy" id="63605"/>
    <lineage>
        <taxon>Eukaryota</taxon>
        <taxon>Discoba</taxon>
        <taxon>Heterolobosea</taxon>
        <taxon>Tetramitia</taxon>
        <taxon>Eutetramitia</taxon>
        <taxon>Percolomonadidae</taxon>
        <taxon>Percolomonas</taxon>
    </lineage>
</organism>
<keyword evidence="2" id="KW-0472">Membrane</keyword>
<dbReference type="InterPro" id="IPR016135">
    <property type="entry name" value="UBQ-conjugating_enzyme/RWD"/>
</dbReference>
<evidence type="ECO:0000256" key="1">
    <source>
        <dbReference type="SAM" id="MobiDB-lite"/>
    </source>
</evidence>
<feature type="compositionally biased region" description="Polar residues" evidence="1">
    <location>
        <begin position="186"/>
        <end position="217"/>
    </location>
</feature>
<dbReference type="Pfam" id="PF00179">
    <property type="entry name" value="UQ_con"/>
    <property type="match status" value="1"/>
</dbReference>
<protein>
    <recommendedName>
        <fullName evidence="3">UBC core domain-containing protein</fullName>
    </recommendedName>
</protein>
<dbReference type="PANTHER" id="PTHR24067">
    <property type="entry name" value="UBIQUITIN-CONJUGATING ENZYME E2"/>
    <property type="match status" value="1"/>
</dbReference>
<dbReference type="SUPFAM" id="SSF54495">
    <property type="entry name" value="UBC-like"/>
    <property type="match status" value="1"/>
</dbReference>
<sequence>MNTSHSAIKRLLNEYKDFTKNPSSVIHAAPLTQSNLFEWHFTIKGPIESPFQGGVYHGRVLLPTDYPYKPPDVVLLTPNGRFECHKKICLNLTSFHQESWHPGCSIRTLLLSLRMFFLEEESGVGSIQYNDKDRATLALESQSWHCEKCDCKMLEIEFAEGNEADEEKAVTRPNKEDMQEKEESTAAASENISPTEVSQDPDTAFRSTSTSATQQQEAMNAANVFDALTASLRELREEQDAGVLRANNPAGPIPGDGRTPNPVPQPASQQPIQPPRGPLLLQQNAQKDWDHTATQMVNFLLTGTAIGIMALLWQKLIV</sequence>
<dbReference type="AlphaFoldDB" id="A0A7S1PFT5"/>
<dbReference type="PROSITE" id="PS50127">
    <property type="entry name" value="UBC_2"/>
    <property type="match status" value="1"/>
</dbReference>
<reference evidence="4" key="1">
    <citation type="submission" date="2021-01" db="EMBL/GenBank/DDBJ databases">
        <authorList>
            <person name="Corre E."/>
            <person name="Pelletier E."/>
            <person name="Niang G."/>
            <person name="Scheremetjew M."/>
            <person name="Finn R."/>
            <person name="Kale V."/>
            <person name="Holt S."/>
            <person name="Cochrane G."/>
            <person name="Meng A."/>
            <person name="Brown T."/>
            <person name="Cohen L."/>
        </authorList>
    </citation>
    <scope>NUCLEOTIDE SEQUENCE</scope>
    <source>
        <strain evidence="4">WS</strain>
    </source>
</reference>
<dbReference type="SMART" id="SM00212">
    <property type="entry name" value="UBCc"/>
    <property type="match status" value="1"/>
</dbReference>
<feature type="compositionally biased region" description="Basic and acidic residues" evidence="1">
    <location>
        <begin position="167"/>
        <end position="184"/>
    </location>
</feature>
<dbReference type="CDD" id="cd23799">
    <property type="entry name" value="UBCc_UBE2J"/>
    <property type="match status" value="1"/>
</dbReference>
<dbReference type="FunFam" id="3.10.110.10:FF:000109">
    <property type="entry name" value="Ubiquitin-conjugating enzyme E2 J2-like"/>
    <property type="match status" value="1"/>
</dbReference>
<feature type="domain" description="UBC core" evidence="3">
    <location>
        <begin position="6"/>
        <end position="157"/>
    </location>
</feature>